<dbReference type="Proteomes" id="UP000005408">
    <property type="component" value="Unassembled WGS sequence"/>
</dbReference>
<organism evidence="2 3">
    <name type="scientific">Magallana gigas</name>
    <name type="common">Pacific oyster</name>
    <name type="synonym">Crassostrea gigas</name>
    <dbReference type="NCBI Taxonomy" id="29159"/>
    <lineage>
        <taxon>Eukaryota</taxon>
        <taxon>Metazoa</taxon>
        <taxon>Spiralia</taxon>
        <taxon>Lophotrochozoa</taxon>
        <taxon>Mollusca</taxon>
        <taxon>Bivalvia</taxon>
        <taxon>Autobranchia</taxon>
        <taxon>Pteriomorphia</taxon>
        <taxon>Ostreida</taxon>
        <taxon>Ostreoidea</taxon>
        <taxon>Ostreidae</taxon>
        <taxon>Magallana</taxon>
    </lineage>
</organism>
<accession>A0A8W8MAB1</accession>
<protein>
    <recommendedName>
        <fullName evidence="1">DZIP3-like HEPN domain-containing protein</fullName>
    </recommendedName>
</protein>
<name>A0A8W8MAB1_MAGGI</name>
<dbReference type="AlphaFoldDB" id="A0A8W8MAB1"/>
<dbReference type="EnsemblMetazoa" id="G31284.1">
    <property type="protein sequence ID" value="G31284.1:cds"/>
    <property type="gene ID" value="G31284"/>
</dbReference>
<sequence length="677" mass="77405">MDSNRIPTSSYYYPRKATDNFLRLCRLITELCRDLLRIVLCHYIRPPDLRTELDNNRTRLIRILNAKAKKQIYPATGNPTLAVKDFDISTLYILLRNICNLPQHQNGWGNEPTRGDNSIAACIERIRCQRNEYVHSTGTVEDTNFQNSWSELRDAIVEIERQLIGGDLFQKSTEFLLNCDICIVQRGMTQMEDKSVQDTLGTFYDDCGRSIKFANLFNELSGSIPQEKIHRLKDLIQYSCKIGNIAGLKNAISARDCLAILTEAKLFNSKDVICMQYLMKKIECEELFTKCYEYAEEENLLCFHEKPLENGCENAYFHVNGDFEDYEPGQIEKIKATVAAIVGCSSDEIFVGGIHPSSSFLLALSINNDYVGKLLEIGQEDKAKLIKLNIDYFIVDLTIVHLECLKENVWNIYYAQTDISFSKDERIHYKKEQPTMPSLQEHSALPIQSKKDFGDSIIDTLGTFYDDCGRSIKFANLFNELSGSIPQEKIHRLKDLIQYSCKIGNIAGLKNAISARDCLAILTEAKLFNSKDVICMQYLMKKIECEELFTKCYEYAEKENVLCFHEKPQENGCKNAYFHVHGDFKDYEPGQIEKIKATVAAIVGCSSDEIFVGEIHPSGSFLLALSINNDYVGKLLEIVQEDKAKLIKLNIDYFIVDLTIVHLECLKVKTTFRKFLR</sequence>
<keyword evidence="3" id="KW-1185">Reference proteome</keyword>
<evidence type="ECO:0000313" key="3">
    <source>
        <dbReference type="Proteomes" id="UP000005408"/>
    </source>
</evidence>
<evidence type="ECO:0000259" key="1">
    <source>
        <dbReference type="Pfam" id="PF18738"/>
    </source>
</evidence>
<reference evidence="2" key="1">
    <citation type="submission" date="2022-08" db="UniProtKB">
        <authorList>
            <consortium name="EnsemblMetazoa"/>
        </authorList>
    </citation>
    <scope>IDENTIFICATION</scope>
    <source>
        <strain evidence="2">05x7-T-G4-1.051#20</strain>
    </source>
</reference>
<proteinExistence type="predicted"/>
<evidence type="ECO:0000313" key="2">
    <source>
        <dbReference type="EnsemblMetazoa" id="G31284.1:cds"/>
    </source>
</evidence>
<dbReference type="Pfam" id="PF18738">
    <property type="entry name" value="HEPN_DZIP3"/>
    <property type="match status" value="1"/>
</dbReference>
<feature type="domain" description="DZIP3-like HEPN" evidence="1">
    <location>
        <begin position="52"/>
        <end position="162"/>
    </location>
</feature>
<dbReference type="InterPro" id="IPR041249">
    <property type="entry name" value="HEPN_DZIP3"/>
</dbReference>